<dbReference type="EMBL" id="OZ035829">
    <property type="protein sequence ID" value="CAL1612315.1"/>
    <property type="molecule type" value="Genomic_DNA"/>
</dbReference>
<dbReference type="InterPro" id="IPR040193">
    <property type="entry name" value="EFHC1/EFHC2/EFHB"/>
</dbReference>
<accession>A0AAV2MG09</accession>
<keyword evidence="3" id="KW-0677">Repeat</keyword>
<evidence type="ECO:0000256" key="1">
    <source>
        <dbReference type="ARBA" id="ARBA00004611"/>
    </source>
</evidence>
<dbReference type="Pfam" id="PF25325">
    <property type="entry name" value="EF-hand_EFHB_C"/>
    <property type="match status" value="1"/>
</dbReference>
<keyword evidence="4" id="KW-0282">Flagellum</keyword>
<gene>
    <name evidence="10" type="ORF">KC01_LOCUS38645</name>
</gene>
<dbReference type="Pfam" id="PF13499">
    <property type="entry name" value="EF-hand_7"/>
    <property type="match status" value="1"/>
</dbReference>
<protein>
    <recommendedName>
        <fullName evidence="9">EF-hand domain-containing protein</fullName>
    </recommendedName>
</protein>
<evidence type="ECO:0000256" key="4">
    <source>
        <dbReference type="ARBA" id="ARBA00022846"/>
    </source>
</evidence>
<evidence type="ECO:0000256" key="5">
    <source>
        <dbReference type="ARBA" id="ARBA00023069"/>
    </source>
</evidence>
<dbReference type="Proteomes" id="UP001497482">
    <property type="component" value="Chromosome 7"/>
</dbReference>
<dbReference type="AlphaFoldDB" id="A0AAV2MG09"/>
<organism evidence="10 11">
    <name type="scientific">Knipowitschia caucasica</name>
    <name type="common">Caucasian dwarf goby</name>
    <name type="synonym">Pomatoschistus caucasicus</name>
    <dbReference type="NCBI Taxonomy" id="637954"/>
    <lineage>
        <taxon>Eukaryota</taxon>
        <taxon>Metazoa</taxon>
        <taxon>Chordata</taxon>
        <taxon>Craniata</taxon>
        <taxon>Vertebrata</taxon>
        <taxon>Euteleostomi</taxon>
        <taxon>Actinopterygii</taxon>
        <taxon>Neopterygii</taxon>
        <taxon>Teleostei</taxon>
        <taxon>Neoteleostei</taxon>
        <taxon>Acanthomorphata</taxon>
        <taxon>Gobiaria</taxon>
        <taxon>Gobiiformes</taxon>
        <taxon>Gobioidei</taxon>
        <taxon>Gobiidae</taxon>
        <taxon>Gobiinae</taxon>
        <taxon>Knipowitschia</taxon>
    </lineage>
</organism>
<keyword evidence="5" id="KW-0969">Cilium</keyword>
<evidence type="ECO:0000256" key="7">
    <source>
        <dbReference type="ARBA" id="ARBA00023273"/>
    </source>
</evidence>
<evidence type="ECO:0000259" key="9">
    <source>
        <dbReference type="PROSITE" id="PS50222"/>
    </source>
</evidence>
<keyword evidence="7" id="KW-0966">Cell projection</keyword>
<dbReference type="InterPro" id="IPR011992">
    <property type="entry name" value="EF-hand-dom_pair"/>
</dbReference>
<keyword evidence="6" id="KW-0206">Cytoskeleton</keyword>
<evidence type="ECO:0000256" key="2">
    <source>
        <dbReference type="ARBA" id="ARBA00022490"/>
    </source>
</evidence>
<dbReference type="SUPFAM" id="SSF47473">
    <property type="entry name" value="EF-hand"/>
    <property type="match status" value="1"/>
</dbReference>
<name>A0AAV2MG09_KNICA</name>
<feature type="domain" description="EF-hand" evidence="9">
    <location>
        <begin position="281"/>
        <end position="316"/>
    </location>
</feature>
<dbReference type="GO" id="GO:0005509">
    <property type="term" value="F:calcium ion binding"/>
    <property type="evidence" value="ECO:0007669"/>
    <property type="project" value="InterPro"/>
</dbReference>
<reference evidence="10 11" key="1">
    <citation type="submission" date="2024-04" db="EMBL/GenBank/DDBJ databases">
        <authorList>
            <person name="Waldvogel A.-M."/>
            <person name="Schoenle A."/>
        </authorList>
    </citation>
    <scope>NUCLEOTIDE SEQUENCE [LARGE SCALE GENOMIC DNA]</scope>
</reference>
<proteinExistence type="predicted"/>
<feature type="region of interest" description="Disordered" evidence="8">
    <location>
        <begin position="362"/>
        <end position="412"/>
    </location>
</feature>
<dbReference type="PROSITE" id="PS50222">
    <property type="entry name" value="EF_HAND_2"/>
    <property type="match status" value="2"/>
</dbReference>
<evidence type="ECO:0000313" key="10">
    <source>
        <dbReference type="EMBL" id="CAL1612315.1"/>
    </source>
</evidence>
<evidence type="ECO:0000313" key="11">
    <source>
        <dbReference type="Proteomes" id="UP001497482"/>
    </source>
</evidence>
<dbReference type="InterPro" id="IPR002048">
    <property type="entry name" value="EF_hand_dom"/>
</dbReference>
<keyword evidence="2" id="KW-0963">Cytoplasm</keyword>
<dbReference type="CDD" id="cd00051">
    <property type="entry name" value="EFh"/>
    <property type="match status" value="1"/>
</dbReference>
<evidence type="ECO:0000256" key="6">
    <source>
        <dbReference type="ARBA" id="ARBA00023212"/>
    </source>
</evidence>
<feature type="region of interest" description="Disordered" evidence="8">
    <location>
        <begin position="1"/>
        <end position="56"/>
    </location>
</feature>
<comment type="subcellular location">
    <subcellularLocation>
        <location evidence="1">Cytoplasm</location>
        <location evidence="1">Cytoskeleton</location>
        <location evidence="1">Flagellum axoneme</location>
    </subcellularLocation>
</comment>
<evidence type="ECO:0000256" key="3">
    <source>
        <dbReference type="ARBA" id="ARBA00022737"/>
    </source>
</evidence>
<evidence type="ECO:0000256" key="8">
    <source>
        <dbReference type="SAM" id="MobiDB-lite"/>
    </source>
</evidence>
<feature type="domain" description="EF-hand" evidence="9">
    <location>
        <begin position="317"/>
        <end position="352"/>
    </location>
</feature>
<dbReference type="PANTHER" id="PTHR12086">
    <property type="entry name" value="EF-HAND DOMAIN C-TERMINAL CONTAINING PROTEIN"/>
    <property type="match status" value="1"/>
</dbReference>
<dbReference type="InterPro" id="IPR057428">
    <property type="entry name" value="EFHB_EF-hand_C"/>
</dbReference>
<keyword evidence="11" id="KW-1185">Reference proteome</keyword>
<dbReference type="PANTHER" id="PTHR12086:SF12">
    <property type="entry name" value="EF-HAND DOMAIN-CONTAINING FAMILY MEMBER B"/>
    <property type="match status" value="1"/>
</dbReference>
<dbReference type="Gene3D" id="1.10.238.10">
    <property type="entry name" value="EF-hand"/>
    <property type="match status" value="1"/>
</dbReference>
<sequence>MNTAVAGKLLPAGDTTKECFQETPKPQTPPQVRKFVRSNQPEPGTIRVHHGKAGDPDMASGLVHGVSTKPSLSISEVLNPTQSSAFQEKLQELGEAVYRSQQKAPLGRSHGHCGGLPAWVDQHTVFGVRGAKGQGAQELLNPPKSRIDVEAEAQDKHELYVKSHNHYFVGERINRKYDMPHFRADTVFGLPTPHHDDGRNLAKTMNWIHADDHPEPDQMGSDFSLLPAEDRKKSVQTFGILPPSDQYGAGELIHRTDPGQTTPLLSLVHAIRHHLKKVNYQFFPTLLRAFSHYDKKGRGLIDLRDLQDVCQEFHLDTSPTVLQQLLDYCDWDGDGHISFLEFSNFLCWKDRMPIRKQEQGLLTGEHVSGSPPSKALLRPEDLEPPEPGSSLRVPRTLVHGRGDPDASTPSSTVIGAVTDHAAGREVRSGGLPSVRTDLPAPRLRSVADRTNYGDCPGVAALLHPHTHAALGVYEQHFLCPRSRNEIAEIFRSIGLDLSQQQFDEAWELASRRSPAGEVSVEDFRQVLRERGAM</sequence>